<dbReference type="AlphaFoldDB" id="A0A0R3QG92"/>
<protein>
    <submittedName>
        <fullName evidence="1">C3H1-type domain-containing protein</fullName>
    </submittedName>
</protein>
<proteinExistence type="predicted"/>
<name>A0A0R3QG92_9BILA</name>
<organism evidence="1">
    <name type="scientific">Brugia timori</name>
    <dbReference type="NCBI Taxonomy" id="42155"/>
    <lineage>
        <taxon>Eukaryota</taxon>
        <taxon>Metazoa</taxon>
        <taxon>Ecdysozoa</taxon>
        <taxon>Nematoda</taxon>
        <taxon>Chromadorea</taxon>
        <taxon>Rhabditida</taxon>
        <taxon>Spirurina</taxon>
        <taxon>Spiruromorpha</taxon>
        <taxon>Filarioidea</taxon>
        <taxon>Onchocercidae</taxon>
        <taxon>Brugia</taxon>
    </lineage>
</organism>
<accession>A0A0R3QG92</accession>
<evidence type="ECO:0000313" key="1">
    <source>
        <dbReference type="WBParaSite" id="BTMF_0000539101-mRNA-1"/>
    </source>
</evidence>
<dbReference type="WBParaSite" id="BTMF_0000539101-mRNA-1">
    <property type="protein sequence ID" value="BTMF_0000539101-mRNA-1"/>
    <property type="gene ID" value="BTMF_0000539101"/>
</dbReference>
<sequence>LTTYSNYCCPHHFDCSSTNGMCYFQHQHSTDGLYHEFSWYFHKTSSRCLLSSIRRRRFASRLPTESATSLTRLLRLLVESSNSSASSVCSASSSTSLFSISSSPSLELLAISNCSLTDAIKSKN</sequence>
<reference evidence="1" key="1">
    <citation type="submission" date="2017-02" db="UniProtKB">
        <authorList>
            <consortium name="WormBaseParasite"/>
        </authorList>
    </citation>
    <scope>IDENTIFICATION</scope>
</reference>